<dbReference type="InterPro" id="IPR002711">
    <property type="entry name" value="HNH"/>
</dbReference>
<evidence type="ECO:0000256" key="1">
    <source>
        <dbReference type="SAM" id="MobiDB-lite"/>
    </source>
</evidence>
<protein>
    <submittedName>
        <fullName evidence="3">HNH endonuclease</fullName>
    </submittedName>
</protein>
<reference evidence="3" key="1">
    <citation type="submission" date="2020-12" db="EMBL/GenBank/DDBJ databases">
        <title>Devosia sp. MSA67 isolated from Mo River.</title>
        <authorList>
            <person name="Ma F."/>
            <person name="Zi Z."/>
        </authorList>
    </citation>
    <scope>NUCLEOTIDE SEQUENCE</scope>
    <source>
        <strain evidence="3">MSA67</strain>
    </source>
</reference>
<keyword evidence="3" id="KW-0540">Nuclease</keyword>
<feature type="domain" description="HNH" evidence="2">
    <location>
        <begin position="44"/>
        <end position="79"/>
    </location>
</feature>
<dbReference type="Gene3D" id="1.10.30.50">
    <property type="match status" value="1"/>
</dbReference>
<sequence>MAGFFEPAQLHACHRERNGERRKPIDLDRQGPGCAMLPASDKSSARCTAEHLRARCDGGKDVPENVVAACWLCNKRRYRRKVPPAPEDYRKLVRKRLSKLGRFRVHNNAMNSAPRVSLAQPNKRVSVAICPAGTSLCRSLLRPAAALSLLLRWLARFSD</sequence>
<comment type="caution">
    <text evidence="3">The sequence shown here is derived from an EMBL/GenBank/DDBJ whole genome shotgun (WGS) entry which is preliminary data.</text>
</comment>
<dbReference type="GO" id="GO:0004519">
    <property type="term" value="F:endonuclease activity"/>
    <property type="evidence" value="ECO:0007669"/>
    <property type="project" value="UniProtKB-KW"/>
</dbReference>
<keyword evidence="3" id="KW-0255">Endonuclease</keyword>
<dbReference type="CDD" id="cd00085">
    <property type="entry name" value="HNHc"/>
    <property type="match status" value="1"/>
</dbReference>
<keyword evidence="4" id="KW-1185">Reference proteome</keyword>
<dbReference type="GO" id="GO:0003676">
    <property type="term" value="F:nucleic acid binding"/>
    <property type="evidence" value="ECO:0007669"/>
    <property type="project" value="InterPro"/>
</dbReference>
<proteinExistence type="predicted"/>
<dbReference type="Proteomes" id="UP000602124">
    <property type="component" value="Unassembled WGS sequence"/>
</dbReference>
<feature type="region of interest" description="Disordered" evidence="1">
    <location>
        <begin position="15"/>
        <end position="34"/>
    </location>
</feature>
<organism evidence="3 4">
    <name type="scientific">Devosia sediminis</name>
    <dbReference type="NCBI Taxonomy" id="2798801"/>
    <lineage>
        <taxon>Bacteria</taxon>
        <taxon>Pseudomonadati</taxon>
        <taxon>Pseudomonadota</taxon>
        <taxon>Alphaproteobacteria</taxon>
        <taxon>Hyphomicrobiales</taxon>
        <taxon>Devosiaceae</taxon>
        <taxon>Devosia</taxon>
    </lineage>
</organism>
<gene>
    <name evidence="3" type="ORF">JEQ47_20345</name>
</gene>
<dbReference type="AlphaFoldDB" id="A0A934J3C3"/>
<dbReference type="Pfam" id="PF01844">
    <property type="entry name" value="HNH"/>
    <property type="match status" value="1"/>
</dbReference>
<dbReference type="EMBL" id="JAEKMH010000011">
    <property type="protein sequence ID" value="MBJ3787077.1"/>
    <property type="molecule type" value="Genomic_DNA"/>
</dbReference>
<feature type="compositionally biased region" description="Basic and acidic residues" evidence="1">
    <location>
        <begin position="15"/>
        <end position="29"/>
    </location>
</feature>
<accession>A0A934J3C3</accession>
<name>A0A934J3C3_9HYPH</name>
<dbReference type="InterPro" id="IPR003615">
    <property type="entry name" value="HNH_nuc"/>
</dbReference>
<evidence type="ECO:0000313" key="3">
    <source>
        <dbReference type="EMBL" id="MBJ3787077.1"/>
    </source>
</evidence>
<dbReference type="GO" id="GO:0008270">
    <property type="term" value="F:zinc ion binding"/>
    <property type="evidence" value="ECO:0007669"/>
    <property type="project" value="InterPro"/>
</dbReference>
<evidence type="ECO:0000313" key="4">
    <source>
        <dbReference type="Proteomes" id="UP000602124"/>
    </source>
</evidence>
<keyword evidence="3" id="KW-0378">Hydrolase</keyword>
<evidence type="ECO:0000259" key="2">
    <source>
        <dbReference type="Pfam" id="PF01844"/>
    </source>
</evidence>